<evidence type="ECO:0000313" key="1">
    <source>
        <dbReference type="EMBL" id="AMC10505.1"/>
    </source>
</evidence>
<dbReference type="Pfam" id="PF03927">
    <property type="entry name" value="NapD"/>
    <property type="match status" value="1"/>
</dbReference>
<gene>
    <name evidence="1" type="ORF">Lupro_04260</name>
</gene>
<name>A0A0X8G5Q5_9FLAO</name>
<evidence type="ECO:0000313" key="2">
    <source>
        <dbReference type="Proteomes" id="UP000059672"/>
    </source>
</evidence>
<dbReference type="KEGG" id="lut:Lupro_04260"/>
<keyword evidence="2" id="KW-1185">Reference proteome</keyword>
<dbReference type="OrthoDB" id="5432518at2"/>
<sequence>MPIKSYIIHYEEDKKEAFVKELQKLQNCEVFPAKNHDVIVVVTETETEELDTKLYHKLLDVNGLKHLSLVSGFDTK</sequence>
<reference evidence="2" key="1">
    <citation type="submission" date="2015-12" db="EMBL/GenBank/DDBJ databases">
        <title>Complete genome sequence of Lutibacter profundus strain LP1.</title>
        <authorList>
            <person name="Wissuwa J."/>
            <person name="Le Moine Bauer S."/>
            <person name="Stokke R."/>
            <person name="Dahle H."/>
            <person name="Steen I.H."/>
        </authorList>
    </citation>
    <scope>NUCLEOTIDE SEQUENCE [LARGE SCALE GENOMIC DNA]</scope>
    <source>
        <strain evidence="2">LP1</strain>
    </source>
</reference>
<reference evidence="1 2" key="2">
    <citation type="journal article" date="2016" name="Int. J. Syst. Evol. Microbiol.">
        <title>Lutibacter profundi sp. nov., isolated from a deep-sea hydrothermal system on the Arctic Mid-Ocean Ridge and emended description of the genus Lutibacter.</title>
        <authorList>
            <person name="Le Moine Bauer S."/>
            <person name="Roalkvam I."/>
            <person name="Steen I.H."/>
            <person name="Dahle H."/>
        </authorList>
    </citation>
    <scope>NUCLEOTIDE SEQUENCE [LARGE SCALE GENOMIC DNA]</scope>
    <source>
        <strain evidence="1 2">LP1</strain>
    </source>
</reference>
<proteinExistence type="predicted"/>
<organism evidence="1 2">
    <name type="scientific">Lutibacter profundi</name>
    <dbReference type="NCBI Taxonomy" id="1622118"/>
    <lineage>
        <taxon>Bacteria</taxon>
        <taxon>Pseudomonadati</taxon>
        <taxon>Bacteroidota</taxon>
        <taxon>Flavobacteriia</taxon>
        <taxon>Flavobacteriales</taxon>
        <taxon>Flavobacteriaceae</taxon>
        <taxon>Lutibacter</taxon>
    </lineage>
</organism>
<dbReference type="Proteomes" id="UP000059672">
    <property type="component" value="Chromosome"/>
</dbReference>
<dbReference type="RefSeq" id="WP_068206598.1">
    <property type="nucleotide sequence ID" value="NZ_CP013355.1"/>
</dbReference>
<dbReference type="InterPro" id="IPR005623">
    <property type="entry name" value="Chaperone_NapD_NO3_reduct"/>
</dbReference>
<dbReference type="Gene3D" id="3.30.70.920">
    <property type="match status" value="1"/>
</dbReference>
<protein>
    <submittedName>
        <fullName evidence="1">Uncharacterized protein</fullName>
    </submittedName>
</protein>
<dbReference type="STRING" id="1622118.Lupro_04260"/>
<dbReference type="AlphaFoldDB" id="A0A0X8G5Q5"/>
<accession>A0A0X8G5Q5</accession>
<dbReference type="EMBL" id="CP013355">
    <property type="protein sequence ID" value="AMC10505.1"/>
    <property type="molecule type" value="Genomic_DNA"/>
</dbReference>